<proteinExistence type="predicted"/>
<evidence type="ECO:0000313" key="2">
    <source>
        <dbReference type="EMBL" id="SFG98915.1"/>
    </source>
</evidence>
<evidence type="ECO:0000256" key="1">
    <source>
        <dbReference type="SAM" id="MobiDB-lite"/>
    </source>
</evidence>
<dbReference type="AlphaFoldDB" id="A0A1I2WC37"/>
<gene>
    <name evidence="2" type="ORF">SAMN02787118_13651</name>
</gene>
<feature type="region of interest" description="Disordered" evidence="1">
    <location>
        <begin position="111"/>
        <end position="182"/>
    </location>
</feature>
<organism evidence="2 3">
    <name type="scientific">Streptomyces mirabilis</name>
    <dbReference type="NCBI Taxonomy" id="68239"/>
    <lineage>
        <taxon>Bacteria</taxon>
        <taxon>Bacillati</taxon>
        <taxon>Actinomycetota</taxon>
        <taxon>Actinomycetes</taxon>
        <taxon>Kitasatosporales</taxon>
        <taxon>Streptomycetaceae</taxon>
        <taxon>Streptomyces</taxon>
    </lineage>
</organism>
<dbReference type="EMBL" id="FONR01000036">
    <property type="protein sequence ID" value="SFG98915.1"/>
    <property type="molecule type" value="Genomic_DNA"/>
</dbReference>
<sequence>MFVPRDRGRGPARVAAGAPGFHGTRGDVLVPLSCRRWRPGRQVTAGRAVSRCQQVVNVFAQGQVVPIRRKRRRAWPGRRAGRWHGRKRVACRLTRARTFAIFTGVLSSRAAGVGGRWSPTPRAPTAAGDGTGAARPPTGSPPEHDRERQSDQHPRAFPPTGRRAGRQYVPQRPGTFPSDPVRPVRFVHRRNRTAPAYPISLFPSATTDSRRCHPARTNRRKGAWFSAMDAT</sequence>
<protein>
    <submittedName>
        <fullName evidence="2">Uncharacterized protein</fullName>
    </submittedName>
</protein>
<feature type="compositionally biased region" description="Basic residues" evidence="1">
    <location>
        <begin position="212"/>
        <end position="222"/>
    </location>
</feature>
<name>A0A1I2WC37_9ACTN</name>
<feature type="compositionally biased region" description="Low complexity" evidence="1">
    <location>
        <begin position="119"/>
        <end position="137"/>
    </location>
</feature>
<feature type="region of interest" description="Disordered" evidence="1">
    <location>
        <begin position="206"/>
        <end position="231"/>
    </location>
</feature>
<accession>A0A1I2WC37</accession>
<feature type="compositionally biased region" description="Basic and acidic residues" evidence="1">
    <location>
        <begin position="142"/>
        <end position="154"/>
    </location>
</feature>
<evidence type="ECO:0000313" key="3">
    <source>
        <dbReference type="Proteomes" id="UP000181942"/>
    </source>
</evidence>
<reference evidence="2 3" key="1">
    <citation type="submission" date="2016-10" db="EMBL/GenBank/DDBJ databases">
        <authorList>
            <person name="de Groot N.N."/>
        </authorList>
    </citation>
    <scope>NUCLEOTIDE SEQUENCE [LARGE SCALE GENOMIC DNA]</scope>
    <source>
        <strain evidence="2 3">OK461</strain>
    </source>
</reference>
<dbReference type="Proteomes" id="UP000181942">
    <property type="component" value="Unassembled WGS sequence"/>
</dbReference>